<dbReference type="PANTHER" id="PTHR33931:SF2">
    <property type="entry name" value="HOLIN-LIKE PROTEIN CIDA"/>
    <property type="match status" value="1"/>
</dbReference>
<keyword evidence="4 6" id="KW-1133">Transmembrane helix</keyword>
<reference evidence="7" key="1">
    <citation type="submission" date="2022-01" db="EMBL/GenBank/DDBJ databases">
        <title>Whole genome-based taxonomy of the Shewanellaceae.</title>
        <authorList>
            <person name="Martin-Rodriguez A.J."/>
        </authorList>
    </citation>
    <scope>NUCLEOTIDE SEQUENCE</scope>
    <source>
        <strain evidence="7">KCTC 23973</strain>
    </source>
</reference>
<evidence type="ECO:0000256" key="2">
    <source>
        <dbReference type="ARBA" id="ARBA00022475"/>
    </source>
</evidence>
<dbReference type="Proteomes" id="UP001139293">
    <property type="component" value="Unassembled WGS sequence"/>
</dbReference>
<name>A0A9X2CD33_9GAMM</name>
<dbReference type="RefSeq" id="WP_248949857.1">
    <property type="nucleotide sequence ID" value="NZ_JAKILB010000005.1"/>
</dbReference>
<dbReference type="EMBL" id="JAKILB010000005">
    <property type="protein sequence ID" value="MCL1138753.1"/>
    <property type="molecule type" value="Genomic_DNA"/>
</dbReference>
<dbReference type="Pfam" id="PF03788">
    <property type="entry name" value="LrgA"/>
    <property type="match status" value="1"/>
</dbReference>
<organism evidence="7 8">
    <name type="scientific">Shewanella pneumatophori</name>
    <dbReference type="NCBI Taxonomy" id="314092"/>
    <lineage>
        <taxon>Bacteria</taxon>
        <taxon>Pseudomonadati</taxon>
        <taxon>Pseudomonadota</taxon>
        <taxon>Gammaproteobacteria</taxon>
        <taxon>Alteromonadales</taxon>
        <taxon>Shewanellaceae</taxon>
        <taxon>Shewanella</taxon>
    </lineage>
</organism>
<evidence type="ECO:0000313" key="7">
    <source>
        <dbReference type="EMBL" id="MCL1138753.1"/>
    </source>
</evidence>
<keyword evidence="8" id="KW-1185">Reference proteome</keyword>
<evidence type="ECO:0000256" key="5">
    <source>
        <dbReference type="ARBA" id="ARBA00023136"/>
    </source>
</evidence>
<dbReference type="AlphaFoldDB" id="A0A9X2CD33"/>
<dbReference type="InterPro" id="IPR005538">
    <property type="entry name" value="LrgA/CidA"/>
</dbReference>
<sequence length="177" mass="19322">MATFAKINRKNIKHCLLVALQVTGFCGFAWLCQTLAIYINSPIPGSVIGLTILLLLLSLKLIPERSVSLASKWLIGELLLFFIPPVVAVIKYQALLEHFGAVLIGAMLAASTCVLVGTAFTVDKLFKFEHKMHLKRQAAKTVQHVDQTMAVAEKVLTLPKTSPTDLAPKATEERQAA</sequence>
<gene>
    <name evidence="7" type="ORF">L2740_09375</name>
</gene>
<keyword evidence="5 6" id="KW-0472">Membrane</keyword>
<feature type="transmembrane region" description="Helical" evidence="6">
    <location>
        <begin position="99"/>
        <end position="122"/>
    </location>
</feature>
<evidence type="ECO:0000313" key="8">
    <source>
        <dbReference type="Proteomes" id="UP001139293"/>
    </source>
</evidence>
<comment type="caution">
    <text evidence="7">The sequence shown here is derived from an EMBL/GenBank/DDBJ whole genome shotgun (WGS) entry which is preliminary data.</text>
</comment>
<evidence type="ECO:0000256" key="3">
    <source>
        <dbReference type="ARBA" id="ARBA00022692"/>
    </source>
</evidence>
<feature type="transmembrane region" description="Helical" evidence="6">
    <location>
        <begin position="74"/>
        <end position="93"/>
    </location>
</feature>
<keyword evidence="2" id="KW-1003">Cell membrane</keyword>
<keyword evidence="3 6" id="KW-0812">Transmembrane</keyword>
<comment type="subcellular location">
    <subcellularLocation>
        <location evidence="1">Cell membrane</location>
        <topology evidence="1">Multi-pass membrane protein</topology>
    </subcellularLocation>
</comment>
<evidence type="ECO:0000256" key="4">
    <source>
        <dbReference type="ARBA" id="ARBA00022989"/>
    </source>
</evidence>
<protein>
    <submittedName>
        <fullName evidence="7">CidA/LrgA family protein</fullName>
    </submittedName>
</protein>
<accession>A0A9X2CD33</accession>
<feature type="transmembrane region" description="Helical" evidence="6">
    <location>
        <begin position="12"/>
        <end position="31"/>
    </location>
</feature>
<dbReference type="PANTHER" id="PTHR33931">
    <property type="entry name" value="HOLIN-LIKE PROTEIN CIDA-RELATED"/>
    <property type="match status" value="1"/>
</dbReference>
<evidence type="ECO:0000256" key="6">
    <source>
        <dbReference type="SAM" id="Phobius"/>
    </source>
</evidence>
<feature type="transmembrane region" description="Helical" evidence="6">
    <location>
        <begin position="43"/>
        <end position="62"/>
    </location>
</feature>
<evidence type="ECO:0000256" key="1">
    <source>
        <dbReference type="ARBA" id="ARBA00004651"/>
    </source>
</evidence>
<dbReference type="GO" id="GO:0005886">
    <property type="term" value="C:plasma membrane"/>
    <property type="evidence" value="ECO:0007669"/>
    <property type="project" value="UniProtKB-SubCell"/>
</dbReference>
<proteinExistence type="predicted"/>